<feature type="region of interest" description="Disordered" evidence="1">
    <location>
        <begin position="179"/>
        <end position="247"/>
    </location>
</feature>
<name>A0A9P5Z3M0_9AGAR</name>
<evidence type="ECO:0000256" key="1">
    <source>
        <dbReference type="SAM" id="MobiDB-lite"/>
    </source>
</evidence>
<feature type="compositionally biased region" description="Low complexity" evidence="1">
    <location>
        <begin position="231"/>
        <end position="244"/>
    </location>
</feature>
<dbReference type="EMBL" id="MU155225">
    <property type="protein sequence ID" value="KAF9478831.1"/>
    <property type="molecule type" value="Genomic_DNA"/>
</dbReference>
<feature type="region of interest" description="Disordered" evidence="1">
    <location>
        <begin position="73"/>
        <end position="93"/>
    </location>
</feature>
<comment type="caution">
    <text evidence="2">The sequence shown here is derived from an EMBL/GenBank/DDBJ whole genome shotgun (WGS) entry which is preliminary data.</text>
</comment>
<sequence length="357" mass="39243">MDSIYTFAESYALYDEPGMSIPPTIDPDLEWSSLNGVYDHAPNHDSFEDLFGFDVRTLDDLVSSNQQNIEPSTLQAFQEDETPTSGGEPSSVKDTLDVVDHRGLSLKEALQAFNEILEGAQEPTLNELVRDLPEQDVFESIYGVSTVSPAMTILVSSQTALDEQAPAPFAKYEWPTAQEKAPCPSSAPVAQHHFDSFDTPPSASPAPMNPNLTTSQSVQRPASPENTSRESSIYSSATSGSSSSTHVFADSSNTLAASKSNSPTDKHGHHNSADAECYTDLFGVQRRARRSGRGEKPHKQRRFKYKCGRWLTRSDALKRHIKNFHSENVEGRTRARARSNCNGGWSGKAQRLYPSIA</sequence>
<evidence type="ECO:0000313" key="2">
    <source>
        <dbReference type="EMBL" id="KAF9478831.1"/>
    </source>
</evidence>
<accession>A0A9P5Z3M0</accession>
<reference evidence="2" key="1">
    <citation type="submission" date="2020-11" db="EMBL/GenBank/DDBJ databases">
        <authorList>
            <consortium name="DOE Joint Genome Institute"/>
            <person name="Ahrendt S."/>
            <person name="Riley R."/>
            <person name="Andreopoulos W."/>
            <person name="Labutti K."/>
            <person name="Pangilinan J."/>
            <person name="Ruiz-Duenas F.J."/>
            <person name="Barrasa J.M."/>
            <person name="Sanchez-Garcia M."/>
            <person name="Camarero S."/>
            <person name="Miyauchi S."/>
            <person name="Serrano A."/>
            <person name="Linde D."/>
            <person name="Babiker R."/>
            <person name="Drula E."/>
            <person name="Ayuso-Fernandez I."/>
            <person name="Pacheco R."/>
            <person name="Padilla G."/>
            <person name="Ferreira P."/>
            <person name="Barriuso J."/>
            <person name="Kellner H."/>
            <person name="Castanera R."/>
            <person name="Alfaro M."/>
            <person name="Ramirez L."/>
            <person name="Pisabarro A.G."/>
            <person name="Kuo A."/>
            <person name="Tritt A."/>
            <person name="Lipzen A."/>
            <person name="He G."/>
            <person name="Yan M."/>
            <person name="Ng V."/>
            <person name="Cullen D."/>
            <person name="Martin F."/>
            <person name="Rosso M.-N."/>
            <person name="Henrissat B."/>
            <person name="Hibbett D."/>
            <person name="Martinez A.T."/>
            <person name="Grigoriev I.V."/>
        </authorList>
    </citation>
    <scope>NUCLEOTIDE SEQUENCE</scope>
    <source>
        <strain evidence="2">CIRM-BRFM 674</strain>
    </source>
</reference>
<dbReference type="AlphaFoldDB" id="A0A9P5Z3M0"/>
<evidence type="ECO:0000313" key="3">
    <source>
        <dbReference type="Proteomes" id="UP000807469"/>
    </source>
</evidence>
<organism evidence="2 3">
    <name type="scientific">Pholiota conissans</name>
    <dbReference type="NCBI Taxonomy" id="109636"/>
    <lineage>
        <taxon>Eukaryota</taxon>
        <taxon>Fungi</taxon>
        <taxon>Dikarya</taxon>
        <taxon>Basidiomycota</taxon>
        <taxon>Agaricomycotina</taxon>
        <taxon>Agaricomycetes</taxon>
        <taxon>Agaricomycetidae</taxon>
        <taxon>Agaricales</taxon>
        <taxon>Agaricineae</taxon>
        <taxon>Strophariaceae</taxon>
        <taxon>Pholiota</taxon>
    </lineage>
</organism>
<protein>
    <submittedName>
        <fullName evidence="2">Uncharacterized protein</fullName>
    </submittedName>
</protein>
<proteinExistence type="predicted"/>
<keyword evidence="3" id="KW-1185">Reference proteome</keyword>
<feature type="compositionally biased region" description="Polar residues" evidence="1">
    <location>
        <begin position="212"/>
        <end position="230"/>
    </location>
</feature>
<dbReference type="Proteomes" id="UP000807469">
    <property type="component" value="Unassembled WGS sequence"/>
</dbReference>
<gene>
    <name evidence="2" type="ORF">BDN70DRAFT_895384</name>
</gene>